<evidence type="ECO:0000313" key="2">
    <source>
        <dbReference type="Proteomes" id="UP000248301"/>
    </source>
</evidence>
<organism evidence="1 2">
    <name type="scientific">Gluconacetobacter entanii</name>
    <dbReference type="NCBI Taxonomy" id="108528"/>
    <lineage>
        <taxon>Bacteria</taxon>
        <taxon>Pseudomonadati</taxon>
        <taxon>Pseudomonadota</taxon>
        <taxon>Alphaproteobacteria</taxon>
        <taxon>Acetobacterales</taxon>
        <taxon>Acetobacteraceae</taxon>
        <taxon>Gluconacetobacter</taxon>
    </lineage>
</organism>
<proteinExistence type="predicted"/>
<comment type="caution">
    <text evidence="1">The sequence shown here is derived from an EMBL/GenBank/DDBJ whole genome shotgun (WGS) entry which is preliminary data.</text>
</comment>
<accession>A0A318PU45</accession>
<evidence type="ECO:0000313" key="1">
    <source>
        <dbReference type="EMBL" id="PYD63534.1"/>
    </source>
</evidence>
<dbReference type="EMBL" id="NKUF01000010">
    <property type="protein sequence ID" value="PYD63534.1"/>
    <property type="molecule type" value="Genomic_DNA"/>
</dbReference>
<sequence length="106" mass="12225">MRGMKKFSDPVAWMRREGDAIVVSPTEKPGFDPVYDPEYVQHIQREMRNLIDIAVSRFSMATIRGVINEQRPQNDRSDWTAEAYRKNRTCDEFVRAFERVASGGAA</sequence>
<reference evidence="1 2" key="1">
    <citation type="submission" date="2017-07" db="EMBL/GenBank/DDBJ databases">
        <title>A draft genome sequence of Gluconacetobacter entanii LTH 4560.</title>
        <authorList>
            <person name="Skraban J."/>
            <person name="Cleenwerck I."/>
            <person name="Vandamme P."/>
            <person name="Trcek J."/>
        </authorList>
    </citation>
    <scope>NUCLEOTIDE SEQUENCE [LARGE SCALE GENOMIC DNA]</scope>
    <source>
        <strain evidence="1 2">LTH 4560</strain>
    </source>
</reference>
<name>A0A318PU45_9PROT</name>
<dbReference type="Proteomes" id="UP000248301">
    <property type="component" value="Unassembled WGS sequence"/>
</dbReference>
<dbReference type="AlphaFoldDB" id="A0A318PU45"/>
<gene>
    <name evidence="1" type="ORF">CFR72_06405</name>
</gene>
<protein>
    <submittedName>
        <fullName evidence="1">Uncharacterized protein</fullName>
    </submittedName>
</protein>